<evidence type="ECO:0000313" key="2">
    <source>
        <dbReference type="Proteomes" id="UP000438182"/>
    </source>
</evidence>
<proteinExistence type="predicted"/>
<reference evidence="1 2" key="1">
    <citation type="submission" date="2019-12" db="EMBL/GenBank/DDBJ databases">
        <authorList>
            <person name="Kim Y.S."/>
        </authorList>
    </citation>
    <scope>NUCLEOTIDE SEQUENCE [LARGE SCALE GENOMIC DNA]</scope>
    <source>
        <strain evidence="1 2">MMS17-SY077</strain>
    </source>
</reference>
<protein>
    <submittedName>
        <fullName evidence="1">Uncharacterized protein</fullName>
    </submittedName>
</protein>
<comment type="caution">
    <text evidence="1">The sequence shown here is derived from an EMBL/GenBank/DDBJ whole genome shotgun (WGS) entry which is preliminary data.</text>
</comment>
<gene>
    <name evidence="1" type="ORF">GB864_14900</name>
</gene>
<dbReference type="Proteomes" id="UP000438182">
    <property type="component" value="Unassembled WGS sequence"/>
</dbReference>
<dbReference type="AlphaFoldDB" id="A0A6I4P7L3"/>
<keyword evidence="2" id="KW-1185">Reference proteome</keyword>
<dbReference type="RefSeq" id="WP_160426452.1">
    <property type="nucleotide sequence ID" value="NZ_WSTA01000081.1"/>
</dbReference>
<evidence type="ECO:0000313" key="1">
    <source>
        <dbReference type="EMBL" id="MWB99834.1"/>
    </source>
</evidence>
<name>A0A6I4P7L3_9MICO</name>
<sequence length="59" mass="6245">RVDLPALRVATHLEDARRVAGDAVVDAAVAGAAGLDRRSLEARVGALLGRRDARDDDRP</sequence>
<feature type="non-terminal residue" evidence="1">
    <location>
        <position position="1"/>
    </location>
</feature>
<accession>A0A6I4P7L3</accession>
<organism evidence="1 2">
    <name type="scientific">Agromyces seonyuensis</name>
    <dbReference type="NCBI Taxonomy" id="2662446"/>
    <lineage>
        <taxon>Bacteria</taxon>
        <taxon>Bacillati</taxon>
        <taxon>Actinomycetota</taxon>
        <taxon>Actinomycetes</taxon>
        <taxon>Micrococcales</taxon>
        <taxon>Microbacteriaceae</taxon>
        <taxon>Agromyces</taxon>
    </lineage>
</organism>
<dbReference type="EMBL" id="WSTA01000081">
    <property type="protein sequence ID" value="MWB99834.1"/>
    <property type="molecule type" value="Genomic_DNA"/>
</dbReference>